<keyword evidence="7" id="KW-0408">Iron</keyword>
<evidence type="ECO:0000313" key="14">
    <source>
        <dbReference type="Proteomes" id="UP000175989"/>
    </source>
</evidence>
<feature type="transmembrane region" description="Helical" evidence="12">
    <location>
        <begin position="106"/>
        <end position="126"/>
    </location>
</feature>
<evidence type="ECO:0000256" key="7">
    <source>
        <dbReference type="ARBA" id="ARBA00023004"/>
    </source>
</evidence>
<evidence type="ECO:0000256" key="10">
    <source>
        <dbReference type="ARBA" id="ARBA00023157"/>
    </source>
</evidence>
<feature type="transmembrane region" description="Helical" evidence="12">
    <location>
        <begin position="208"/>
        <end position="230"/>
    </location>
</feature>
<dbReference type="PANTHER" id="PTHR35457">
    <property type="entry name" value="HEME A SYNTHASE"/>
    <property type="match status" value="1"/>
</dbReference>
<feature type="transmembrane region" description="Helical" evidence="12">
    <location>
        <begin position="138"/>
        <end position="160"/>
    </location>
</feature>
<keyword evidence="10" id="KW-1015">Disulfide bond</keyword>
<feature type="transmembrane region" description="Helical" evidence="12">
    <location>
        <begin position="35"/>
        <end position="55"/>
    </location>
</feature>
<comment type="subcellular location">
    <subcellularLocation>
        <location evidence="1">Membrane</location>
        <topology evidence="1">Multi-pass membrane protein</topology>
    </subcellularLocation>
</comment>
<reference evidence="14" key="1">
    <citation type="journal article" date="2016" name="Front. Microbiol.">
        <title>Molecular Keys to the Janthinobacterium and Duganella spp. Interaction with the Plant Pathogen Fusarium graminearum.</title>
        <authorList>
            <person name="Haack F.S."/>
            <person name="Poehlein A."/>
            <person name="Kroger C."/>
            <person name="Voigt C.A."/>
            <person name="Piepenbring M."/>
            <person name="Bode H.B."/>
            <person name="Daniel R."/>
            <person name="Schafer W."/>
            <person name="Streit W.R."/>
        </authorList>
    </citation>
    <scope>NUCLEOTIDE SEQUENCE [LARGE SCALE GENOMIC DNA]</scope>
    <source>
        <strain evidence="14">T54</strain>
    </source>
</reference>
<dbReference type="PANTHER" id="PTHR35457:SF1">
    <property type="entry name" value="HEME A SYNTHASE"/>
    <property type="match status" value="1"/>
</dbReference>
<dbReference type="InterPro" id="IPR003780">
    <property type="entry name" value="COX15/CtaA_fam"/>
</dbReference>
<feature type="transmembrane region" description="Helical" evidence="12">
    <location>
        <begin position="314"/>
        <end position="336"/>
    </location>
</feature>
<feature type="transmembrane region" description="Helical" evidence="12">
    <location>
        <begin position="166"/>
        <end position="187"/>
    </location>
</feature>
<keyword evidence="14" id="KW-1185">Reference proteome</keyword>
<organism evidence="13 14">
    <name type="scientific">Duganella phyllosphaerae</name>
    <dbReference type="NCBI Taxonomy" id="762836"/>
    <lineage>
        <taxon>Bacteria</taxon>
        <taxon>Pseudomonadati</taxon>
        <taxon>Pseudomonadota</taxon>
        <taxon>Betaproteobacteria</taxon>
        <taxon>Burkholderiales</taxon>
        <taxon>Oxalobacteraceae</taxon>
        <taxon>Telluria group</taxon>
        <taxon>Duganella</taxon>
    </lineage>
</organism>
<protein>
    <submittedName>
        <fullName evidence="13">Heme A synthase</fullName>
        <ecNumber evidence="13">1.3.-.-</ecNumber>
    </submittedName>
</protein>
<name>A0A1E7WNH6_9BURK</name>
<dbReference type="GO" id="GO:0016491">
    <property type="term" value="F:oxidoreductase activity"/>
    <property type="evidence" value="ECO:0007669"/>
    <property type="project" value="UniProtKB-KW"/>
</dbReference>
<evidence type="ECO:0000256" key="12">
    <source>
        <dbReference type="SAM" id="Phobius"/>
    </source>
</evidence>
<feature type="transmembrane region" description="Helical" evidence="12">
    <location>
        <begin position="342"/>
        <end position="360"/>
    </location>
</feature>
<feature type="transmembrane region" description="Helical" evidence="12">
    <location>
        <begin position="6"/>
        <end position="23"/>
    </location>
</feature>
<dbReference type="PATRIC" id="fig|762836.4.peg.2443"/>
<evidence type="ECO:0000256" key="6">
    <source>
        <dbReference type="ARBA" id="ARBA00023002"/>
    </source>
</evidence>
<dbReference type="Proteomes" id="UP000175989">
    <property type="component" value="Unassembled WGS sequence"/>
</dbReference>
<evidence type="ECO:0000256" key="11">
    <source>
        <dbReference type="ARBA" id="ARBA00023444"/>
    </source>
</evidence>
<evidence type="ECO:0000313" key="13">
    <source>
        <dbReference type="EMBL" id="OFA00708.1"/>
    </source>
</evidence>
<evidence type="ECO:0000256" key="1">
    <source>
        <dbReference type="ARBA" id="ARBA00004141"/>
    </source>
</evidence>
<dbReference type="AlphaFoldDB" id="A0A1E7WNH6"/>
<keyword evidence="5 12" id="KW-1133">Transmembrane helix</keyword>
<dbReference type="Pfam" id="PF02628">
    <property type="entry name" value="COX15-CtaA"/>
    <property type="match status" value="1"/>
</dbReference>
<dbReference type="RefSeq" id="WP_070248263.1">
    <property type="nucleotide sequence ID" value="NZ_LROM01000082.1"/>
</dbReference>
<dbReference type="GO" id="GO:0006784">
    <property type="term" value="P:heme A biosynthetic process"/>
    <property type="evidence" value="ECO:0007669"/>
    <property type="project" value="InterPro"/>
</dbReference>
<keyword evidence="9 12" id="KW-0472">Membrane</keyword>
<evidence type="ECO:0000256" key="4">
    <source>
        <dbReference type="ARBA" id="ARBA00022723"/>
    </source>
</evidence>
<evidence type="ECO:0000256" key="2">
    <source>
        <dbReference type="ARBA" id="ARBA00022475"/>
    </source>
</evidence>
<evidence type="ECO:0000256" key="5">
    <source>
        <dbReference type="ARBA" id="ARBA00022989"/>
    </source>
</evidence>
<evidence type="ECO:0000256" key="8">
    <source>
        <dbReference type="ARBA" id="ARBA00023133"/>
    </source>
</evidence>
<accession>A0A1E7WNH6</accession>
<dbReference type="GO" id="GO:0016020">
    <property type="term" value="C:membrane"/>
    <property type="evidence" value="ECO:0007669"/>
    <property type="project" value="UniProtKB-SubCell"/>
</dbReference>
<dbReference type="GO" id="GO:0046872">
    <property type="term" value="F:metal ion binding"/>
    <property type="evidence" value="ECO:0007669"/>
    <property type="project" value="UniProtKB-KW"/>
</dbReference>
<dbReference type="InterPro" id="IPR050450">
    <property type="entry name" value="COX15/CtaA_HemeA_synthase"/>
</dbReference>
<keyword evidence="4" id="KW-0479">Metal-binding</keyword>
<proteinExistence type="predicted"/>
<keyword evidence="3 12" id="KW-0812">Transmembrane</keyword>
<comment type="caution">
    <text evidence="13">The sequence shown here is derived from an EMBL/GenBank/DDBJ whole genome shotgun (WGS) entry which is preliminary data.</text>
</comment>
<gene>
    <name evidence="13" type="primary">ctaA</name>
    <name evidence="13" type="ORF">DUPY_23600</name>
</gene>
<evidence type="ECO:0000256" key="9">
    <source>
        <dbReference type="ARBA" id="ARBA00023136"/>
    </source>
</evidence>
<dbReference type="EC" id="1.3.-.-" evidence="13"/>
<keyword evidence="8" id="KW-0350">Heme biosynthesis</keyword>
<feature type="transmembrane region" description="Helical" evidence="12">
    <location>
        <begin position="284"/>
        <end position="302"/>
    </location>
</feature>
<dbReference type="EMBL" id="LROM01000082">
    <property type="protein sequence ID" value="OFA00708.1"/>
    <property type="molecule type" value="Genomic_DNA"/>
</dbReference>
<comment type="pathway">
    <text evidence="11">Porphyrin-containing compound metabolism.</text>
</comment>
<evidence type="ECO:0000256" key="3">
    <source>
        <dbReference type="ARBA" id="ARBA00022692"/>
    </source>
</evidence>
<sequence length="387" mass="42117">MHLTLAQMAITALLVALLPLSLVWTSSDANKYRKLIWVSVFLTFDLIVFGAFTRLTDSGLGCPDWPGCYGAANPFLAHAEIVAAETLNPTGPVTVAKAWIEMIHRYLAMAIGVLIVAMMAQAWYQWRKSKGTRPEYKPGMPTFLFFFVCLQGAFGAWTVTLKLQPVIVTIHLLLGMGLLALLVWYGGRQNQLIAPVRTLSGSPTAMRKIRWLAGISALLLVVQIALGGWVSTNYATLACTDFPLCGGKLVPDMDFQHGFTLWRELGKTAAGHYIPFAALTAIHWVHRNAGFIVALVAGYTAWRAWGNVVLHNTARAIAIVLVAQIATGLATIYFSFPLTIAVLHNAGAALLVLLLTVLNYKAKFQHDLAKKAASGAGLSHNLPLKQQ</sequence>
<keyword evidence="6 13" id="KW-0560">Oxidoreductase</keyword>
<keyword evidence="2" id="KW-1003">Cell membrane</keyword>